<proteinExistence type="predicted"/>
<dbReference type="Proteomes" id="UP001141183">
    <property type="component" value="Unassembled WGS sequence"/>
</dbReference>
<keyword evidence="2" id="KW-1185">Reference proteome</keyword>
<organism evidence="1 2">
    <name type="scientific">Clostridium tertium</name>
    <dbReference type="NCBI Taxonomy" id="1559"/>
    <lineage>
        <taxon>Bacteria</taxon>
        <taxon>Bacillati</taxon>
        <taxon>Bacillota</taxon>
        <taxon>Clostridia</taxon>
        <taxon>Eubacteriales</taxon>
        <taxon>Clostridiaceae</taxon>
        <taxon>Clostridium</taxon>
    </lineage>
</organism>
<protein>
    <submittedName>
        <fullName evidence="1">DUF2922 domain-containing protein</fullName>
    </submittedName>
</protein>
<accession>A0A9X3XN67</accession>
<sequence>MIERTARMAFKDVAGKKTNLTIKDVKQDVLDADISALMNSVITNKLLQTESGDLIEMLEAHVITKETKKVDL</sequence>
<dbReference type="RefSeq" id="WP_008680687.1">
    <property type="nucleotide sequence ID" value="NZ_CABKOG010000003.1"/>
</dbReference>
<dbReference type="Pfam" id="PF11148">
    <property type="entry name" value="DUF2922"/>
    <property type="match status" value="1"/>
</dbReference>
<dbReference type="EMBL" id="JAMRYU010000007">
    <property type="protein sequence ID" value="MDC4240162.1"/>
    <property type="molecule type" value="Genomic_DNA"/>
</dbReference>
<name>A0A9X3XN67_9CLOT</name>
<dbReference type="InterPro" id="IPR021321">
    <property type="entry name" value="DUF2922"/>
</dbReference>
<evidence type="ECO:0000313" key="1">
    <source>
        <dbReference type="EMBL" id="MDC4240162.1"/>
    </source>
</evidence>
<comment type="caution">
    <text evidence="1">The sequence shown here is derived from an EMBL/GenBank/DDBJ whole genome shotgun (WGS) entry which is preliminary data.</text>
</comment>
<dbReference type="AlphaFoldDB" id="A0A9X3XN67"/>
<evidence type="ECO:0000313" key="2">
    <source>
        <dbReference type="Proteomes" id="UP001141183"/>
    </source>
</evidence>
<reference evidence="1" key="1">
    <citation type="submission" date="2022-05" db="EMBL/GenBank/DDBJ databases">
        <title>Draft genome sequence of Clostridium tertium strain CP3 isolated from Peru.</title>
        <authorList>
            <person name="Hurtado R."/>
            <person name="Lima L."/>
            <person name="Sousa T."/>
            <person name="Jaiswal A.K."/>
            <person name="Tiwari S."/>
            <person name="Maturrano L."/>
            <person name="Brenig B."/>
            <person name="Azevedo V."/>
        </authorList>
    </citation>
    <scope>NUCLEOTIDE SEQUENCE</scope>
    <source>
        <strain evidence="1">CP3</strain>
    </source>
</reference>
<gene>
    <name evidence="1" type="ORF">NE398_08290</name>
</gene>